<comment type="caution">
    <text evidence="2">The sequence shown here is derived from an EMBL/GenBank/DDBJ whole genome shotgun (WGS) entry which is preliminary data.</text>
</comment>
<evidence type="ECO:0000256" key="1">
    <source>
        <dbReference type="HAMAP-Rule" id="MF_00775"/>
    </source>
</evidence>
<dbReference type="OrthoDB" id="5294829at2"/>
<dbReference type="InterPro" id="IPR020915">
    <property type="entry name" value="UPF0311"/>
</dbReference>
<dbReference type="AlphaFoldDB" id="A0A329YJD7"/>
<sequence>MTLQSRHLFTLFMTLHPALELGKTPAGSRRVFPVSGGHFRGERLKGEVSPLIGSDLLLARADGTFQQDVRLLLVADDGGLILMTYRGVRRSSPVVDERLARGEKVDASEYYLRTTPYFETAASRHAWLNQIVAVAQGGRCPGGVEYDVFEIL</sequence>
<dbReference type="HAMAP" id="MF_00775">
    <property type="entry name" value="UPF0311"/>
    <property type="match status" value="1"/>
</dbReference>
<reference evidence="2 3" key="1">
    <citation type="submission" date="2018-06" db="EMBL/GenBank/DDBJ databases">
        <title>Whole Genome Sequence of an efficient microsymbiont, Rhizobium tropici.</title>
        <authorList>
            <person name="Srinivasan R."/>
            <person name="Singh H.V."/>
            <person name="Srivastava R."/>
            <person name="Kumari B."/>
            <person name="Radhakrishna A."/>
        </authorList>
    </citation>
    <scope>NUCLEOTIDE SEQUENCE [LARGE SCALE GENOMIC DNA]</scope>
    <source>
        <strain evidence="2 3">IGFRI Rhizo-19</strain>
    </source>
</reference>
<dbReference type="Gene3D" id="2.40.160.20">
    <property type="match status" value="1"/>
</dbReference>
<evidence type="ECO:0000313" key="3">
    <source>
        <dbReference type="Proteomes" id="UP000251205"/>
    </source>
</evidence>
<gene>
    <name evidence="2" type="ORF">DQ393_02445</name>
</gene>
<dbReference type="RefSeq" id="WP_112340222.1">
    <property type="nucleotide sequence ID" value="NZ_QMKK01000018.1"/>
</dbReference>
<organism evidence="2 3">
    <name type="scientific">Rhizobium tropici</name>
    <dbReference type="NCBI Taxonomy" id="398"/>
    <lineage>
        <taxon>Bacteria</taxon>
        <taxon>Pseudomonadati</taxon>
        <taxon>Pseudomonadota</taxon>
        <taxon>Alphaproteobacteria</taxon>
        <taxon>Hyphomicrobiales</taxon>
        <taxon>Rhizobiaceae</taxon>
        <taxon>Rhizobium/Agrobacterium group</taxon>
        <taxon>Rhizobium</taxon>
    </lineage>
</organism>
<dbReference type="PANTHER" id="PTHR37315:SF1">
    <property type="entry name" value="UPF0311 PROTEIN BLR7842"/>
    <property type="match status" value="1"/>
</dbReference>
<evidence type="ECO:0000313" key="2">
    <source>
        <dbReference type="EMBL" id="RAX43158.1"/>
    </source>
</evidence>
<proteinExistence type="inferred from homology"/>
<name>A0A329YJD7_RHITR</name>
<protein>
    <recommendedName>
        <fullName evidence="1">UPF0311 protein DQ393_02445</fullName>
    </recommendedName>
</protein>
<dbReference type="Proteomes" id="UP000251205">
    <property type="component" value="Unassembled WGS sequence"/>
</dbReference>
<accession>A0A329YJD7</accession>
<dbReference type="EMBL" id="QMKK01000018">
    <property type="protein sequence ID" value="RAX43158.1"/>
    <property type="molecule type" value="Genomic_DNA"/>
</dbReference>
<dbReference type="PANTHER" id="PTHR37315">
    <property type="entry name" value="UPF0311 PROTEIN BLR7842"/>
    <property type="match status" value="1"/>
</dbReference>
<dbReference type="Pfam" id="PF11578">
    <property type="entry name" value="DUF3237"/>
    <property type="match status" value="1"/>
</dbReference>
<comment type="similarity">
    <text evidence="1">Belongs to the UPF0311 family.</text>
</comment>